<dbReference type="Pfam" id="PF02738">
    <property type="entry name" value="MoCoBD_1"/>
    <property type="match status" value="1"/>
</dbReference>
<dbReference type="FunFam" id="3.30.365.10:FF:000002">
    <property type="entry name" value="Xanthine dehydrogenase oxidase"/>
    <property type="match status" value="1"/>
</dbReference>
<keyword evidence="8" id="KW-0411">Iron-sulfur</keyword>
<comment type="similarity">
    <text evidence="3">Belongs to the xanthine dehydrogenase family.</text>
</comment>
<gene>
    <name evidence="12" type="ORF">Nepgr_013328</name>
</gene>
<keyword evidence="7" id="KW-0408">Iron</keyword>
<dbReference type="InterPro" id="IPR046867">
    <property type="entry name" value="AldOxase/xan_DH_MoCoBD2"/>
</dbReference>
<dbReference type="EMBL" id="BSYO01000011">
    <property type="protein sequence ID" value="GMH11487.1"/>
    <property type="molecule type" value="Genomic_DNA"/>
</dbReference>
<dbReference type="GO" id="GO:0005506">
    <property type="term" value="F:iron ion binding"/>
    <property type="evidence" value="ECO:0007669"/>
    <property type="project" value="InterPro"/>
</dbReference>
<keyword evidence="6" id="KW-0560">Oxidoreductase</keyword>
<dbReference type="AlphaFoldDB" id="A0AAD3XNK1"/>
<evidence type="ECO:0008006" key="14">
    <source>
        <dbReference type="Google" id="ProtNLM"/>
    </source>
</evidence>
<protein>
    <recommendedName>
        <fullName evidence="14">Xanthine dehydrogenase</fullName>
    </recommendedName>
</protein>
<keyword evidence="4" id="KW-0001">2Fe-2S</keyword>
<dbReference type="GO" id="GO:0051537">
    <property type="term" value="F:2 iron, 2 sulfur cluster binding"/>
    <property type="evidence" value="ECO:0007669"/>
    <property type="project" value="UniProtKB-KW"/>
</dbReference>
<feature type="domain" description="Aldehyde oxidase/xanthine dehydrogenase first molybdopterin binding" evidence="10">
    <location>
        <begin position="1"/>
        <end position="65"/>
    </location>
</feature>
<dbReference type="FunFam" id="3.30.365.10:FF:000004">
    <property type="entry name" value="Xanthine dehydrogenase oxidase"/>
    <property type="match status" value="1"/>
</dbReference>
<evidence type="ECO:0000256" key="9">
    <source>
        <dbReference type="ARBA" id="ARBA00034078"/>
    </source>
</evidence>
<dbReference type="Proteomes" id="UP001279734">
    <property type="component" value="Unassembled WGS sequence"/>
</dbReference>
<evidence type="ECO:0000256" key="4">
    <source>
        <dbReference type="ARBA" id="ARBA00022714"/>
    </source>
</evidence>
<accession>A0AAD3XNK1</accession>
<keyword evidence="13" id="KW-1185">Reference proteome</keyword>
<dbReference type="PANTHER" id="PTHR45444:SF3">
    <property type="entry name" value="XANTHINE DEHYDROGENASE"/>
    <property type="match status" value="1"/>
</dbReference>
<dbReference type="PANTHER" id="PTHR45444">
    <property type="entry name" value="XANTHINE DEHYDROGENASE"/>
    <property type="match status" value="1"/>
</dbReference>
<dbReference type="Gene3D" id="3.30.365.10">
    <property type="entry name" value="Aldehyde oxidase/xanthine dehydrogenase, molybdopterin binding domain"/>
    <property type="match status" value="3"/>
</dbReference>
<comment type="cofactor">
    <cofactor evidence="1">
        <name>Mo-molybdopterin</name>
        <dbReference type="ChEBI" id="CHEBI:71302"/>
    </cofactor>
</comment>
<proteinExistence type="inferred from homology"/>
<reference evidence="12" key="1">
    <citation type="submission" date="2023-05" db="EMBL/GenBank/DDBJ databases">
        <title>Nepenthes gracilis genome sequencing.</title>
        <authorList>
            <person name="Fukushima K."/>
        </authorList>
    </citation>
    <scope>NUCLEOTIDE SEQUENCE</scope>
    <source>
        <strain evidence="12">SING2019-196</strain>
    </source>
</reference>
<comment type="caution">
    <text evidence="12">The sequence shown here is derived from an EMBL/GenBank/DDBJ whole genome shotgun (WGS) entry which is preliminary data.</text>
</comment>
<evidence type="ECO:0000256" key="8">
    <source>
        <dbReference type="ARBA" id="ARBA00023014"/>
    </source>
</evidence>
<dbReference type="Pfam" id="PF20256">
    <property type="entry name" value="MoCoBD_2"/>
    <property type="match status" value="1"/>
</dbReference>
<sequence length="451" mass="49741">MFHSDNVYEIPNIRINGRVCFTNMPSNTAFRGFGGPQGMIITENWIQRIAMELKKSPEEIREMNFQREGSVLHYGQKLEHYTLPQLWKELKLSSDFLNVREEVDKFNLQNRWKKRGIAIIPTKFGISFTAKFMNQAGALVHVYTDGTVLVTHGGVEMGQGLHTKIAQIAASSFNIPLSSVFISETSTDKVPNASPTAASASSDIYGAAVLDACEQIKARMEPIASTRNFSSFAELAIACYMQRVDLSAHGFYATPDIDFDWKTGKGNAFKYFTYGAAFSEVEIDTLTGDFHTRAANIFLDLGYSLNPAIDVGQIEGAFVQGLGWVALEELKWGDAAHKWIPPGHLYTCGPGNYKIPSVNDVPLKFSVSLLKGVPNVKAIHSSKAVGEPPFFLASAVFFAIKDAIIAARAEVGCNNWFPLDNPATPERIRMACADEFISAFVASEFHPKLSI</sequence>
<comment type="cofactor">
    <cofactor evidence="2">
        <name>FAD</name>
        <dbReference type="ChEBI" id="CHEBI:57692"/>
    </cofactor>
</comment>
<evidence type="ECO:0000256" key="3">
    <source>
        <dbReference type="ARBA" id="ARBA00006849"/>
    </source>
</evidence>
<organism evidence="12 13">
    <name type="scientific">Nepenthes gracilis</name>
    <name type="common">Slender pitcher plant</name>
    <dbReference type="NCBI Taxonomy" id="150966"/>
    <lineage>
        <taxon>Eukaryota</taxon>
        <taxon>Viridiplantae</taxon>
        <taxon>Streptophyta</taxon>
        <taxon>Embryophyta</taxon>
        <taxon>Tracheophyta</taxon>
        <taxon>Spermatophyta</taxon>
        <taxon>Magnoliopsida</taxon>
        <taxon>eudicotyledons</taxon>
        <taxon>Gunneridae</taxon>
        <taxon>Pentapetalae</taxon>
        <taxon>Caryophyllales</taxon>
        <taxon>Nepenthaceae</taxon>
        <taxon>Nepenthes</taxon>
    </lineage>
</organism>
<dbReference type="InterPro" id="IPR016208">
    <property type="entry name" value="Ald_Oxase/xanthine_DH-like"/>
</dbReference>
<name>A0AAD3XNK1_NEPGR</name>
<evidence type="ECO:0000313" key="12">
    <source>
        <dbReference type="EMBL" id="GMH11487.1"/>
    </source>
</evidence>
<evidence type="ECO:0000256" key="1">
    <source>
        <dbReference type="ARBA" id="ARBA00001924"/>
    </source>
</evidence>
<keyword evidence="5" id="KW-0479">Metal-binding</keyword>
<evidence type="ECO:0000256" key="2">
    <source>
        <dbReference type="ARBA" id="ARBA00001974"/>
    </source>
</evidence>
<evidence type="ECO:0000256" key="6">
    <source>
        <dbReference type="ARBA" id="ARBA00023002"/>
    </source>
</evidence>
<evidence type="ECO:0000259" key="10">
    <source>
        <dbReference type="Pfam" id="PF02738"/>
    </source>
</evidence>
<dbReference type="InterPro" id="IPR037165">
    <property type="entry name" value="AldOxase/xan_DH_Mopterin-bd_sf"/>
</dbReference>
<evidence type="ECO:0000259" key="11">
    <source>
        <dbReference type="Pfam" id="PF20256"/>
    </source>
</evidence>
<evidence type="ECO:0000256" key="7">
    <source>
        <dbReference type="ARBA" id="ARBA00023004"/>
    </source>
</evidence>
<comment type="cofactor">
    <cofactor evidence="9">
        <name>[2Fe-2S] cluster</name>
        <dbReference type="ChEBI" id="CHEBI:190135"/>
    </cofactor>
</comment>
<evidence type="ECO:0000313" key="13">
    <source>
        <dbReference type="Proteomes" id="UP001279734"/>
    </source>
</evidence>
<dbReference type="SUPFAM" id="SSF56003">
    <property type="entry name" value="Molybdenum cofactor-binding domain"/>
    <property type="match status" value="1"/>
</dbReference>
<dbReference type="InterPro" id="IPR008274">
    <property type="entry name" value="AldOxase/xan_DH_MoCoBD1"/>
</dbReference>
<feature type="domain" description="Aldehyde oxidase/xanthine dehydrogenase second molybdopterin binding" evidence="11">
    <location>
        <begin position="91"/>
        <end position="362"/>
    </location>
</feature>
<evidence type="ECO:0000256" key="5">
    <source>
        <dbReference type="ARBA" id="ARBA00022723"/>
    </source>
</evidence>
<dbReference type="GO" id="GO:0016491">
    <property type="term" value="F:oxidoreductase activity"/>
    <property type="evidence" value="ECO:0007669"/>
    <property type="project" value="UniProtKB-KW"/>
</dbReference>